<dbReference type="Gene3D" id="3.40.50.150">
    <property type="entry name" value="Vaccinia Virus protein VP39"/>
    <property type="match status" value="1"/>
</dbReference>
<sequence>MNIEPEQQRQFWNDWNAQTREKELHEISRRQAEMVLDSLARTGRSGLKILEVGCGAGWLCPELARFGDVVGTDLSDEVLQRAQARWPEIKFVSGDFFSLSFEPQSFDVIVSLEVLSHVENQPHFMERLAELLVPGGMLLLATQNRPVLQRHCSVAPPGPGQVRRWVDRTELTGLASPYFKIEQLRSITPVAQRGYRRF</sequence>
<reference evidence="2 3" key="1">
    <citation type="submission" date="2020-03" db="EMBL/GenBank/DDBJ databases">
        <title>Whole genome sequencing of clinical and environmental type strains of Ochrobactrum.</title>
        <authorList>
            <person name="Dharne M."/>
        </authorList>
    </citation>
    <scope>NUCLEOTIDE SEQUENCE [LARGE SCALE GENOMIC DNA]</scope>
    <source>
        <strain evidence="2 3">CIP 109452</strain>
    </source>
</reference>
<gene>
    <name evidence="2" type="ORF">HED55_12990</name>
</gene>
<evidence type="ECO:0000313" key="3">
    <source>
        <dbReference type="Proteomes" id="UP000704467"/>
    </source>
</evidence>
<dbReference type="GO" id="GO:0008168">
    <property type="term" value="F:methyltransferase activity"/>
    <property type="evidence" value="ECO:0007669"/>
    <property type="project" value="UniProtKB-KW"/>
</dbReference>
<evidence type="ECO:0000313" key="2">
    <source>
        <dbReference type="EMBL" id="NKC03855.1"/>
    </source>
</evidence>
<dbReference type="Proteomes" id="UP000704467">
    <property type="component" value="Unassembled WGS sequence"/>
</dbReference>
<dbReference type="GO" id="GO:0032259">
    <property type="term" value="P:methylation"/>
    <property type="evidence" value="ECO:0007669"/>
    <property type="project" value="UniProtKB-KW"/>
</dbReference>
<comment type="caution">
    <text evidence="2">The sequence shown here is derived from an EMBL/GenBank/DDBJ whole genome shotgun (WGS) entry which is preliminary data.</text>
</comment>
<keyword evidence="3" id="KW-1185">Reference proteome</keyword>
<keyword evidence="2" id="KW-0489">Methyltransferase</keyword>
<proteinExistence type="predicted"/>
<dbReference type="InterPro" id="IPR013216">
    <property type="entry name" value="Methyltransf_11"/>
</dbReference>
<dbReference type="CDD" id="cd02440">
    <property type="entry name" value="AdoMet_MTases"/>
    <property type="match status" value="1"/>
</dbReference>
<organism evidence="2 3">
    <name type="scientific">Brucella haematophila</name>
    <dbReference type="NCBI Taxonomy" id="419474"/>
    <lineage>
        <taxon>Bacteria</taxon>
        <taxon>Pseudomonadati</taxon>
        <taxon>Pseudomonadota</taxon>
        <taxon>Alphaproteobacteria</taxon>
        <taxon>Hyphomicrobiales</taxon>
        <taxon>Brucellaceae</taxon>
        <taxon>Brucella/Ochrobactrum group</taxon>
        <taxon>Brucella</taxon>
    </lineage>
</organism>
<feature type="domain" description="Methyltransferase type 11" evidence="1">
    <location>
        <begin position="50"/>
        <end position="139"/>
    </location>
</feature>
<dbReference type="InterPro" id="IPR029063">
    <property type="entry name" value="SAM-dependent_MTases_sf"/>
</dbReference>
<evidence type="ECO:0000259" key="1">
    <source>
        <dbReference type="Pfam" id="PF08241"/>
    </source>
</evidence>
<accession>A0ABX1DLM2</accession>
<keyword evidence="2" id="KW-0808">Transferase</keyword>
<dbReference type="SUPFAM" id="SSF53335">
    <property type="entry name" value="S-adenosyl-L-methionine-dependent methyltransferases"/>
    <property type="match status" value="1"/>
</dbReference>
<dbReference type="Pfam" id="PF08241">
    <property type="entry name" value="Methyltransf_11"/>
    <property type="match status" value="1"/>
</dbReference>
<name>A0ABX1DLM2_9HYPH</name>
<protein>
    <submittedName>
        <fullName evidence="2">Methyltransferase domain-containing protein</fullName>
    </submittedName>
</protein>
<dbReference type="PANTHER" id="PTHR43861">
    <property type="entry name" value="TRANS-ACONITATE 2-METHYLTRANSFERASE-RELATED"/>
    <property type="match status" value="1"/>
</dbReference>
<dbReference type="EMBL" id="JAAVLN010000002">
    <property type="protein sequence ID" value="NKC03855.1"/>
    <property type="molecule type" value="Genomic_DNA"/>
</dbReference>